<keyword evidence="6" id="KW-1185">Reference proteome</keyword>
<accession>A0A0F7PF62</accession>
<dbReference type="EMBL" id="CP011564">
    <property type="protein sequence ID" value="ALG82357.1"/>
    <property type="molecule type" value="Genomic_DNA"/>
</dbReference>
<dbReference type="HOGENOM" id="CLU_151702_0_0_2"/>
<dbReference type="Gene3D" id="1.10.3730.20">
    <property type="match status" value="1"/>
</dbReference>
<reference evidence="3 6" key="1">
    <citation type="journal article" date="2015" name="ISME J.">
        <title>Elemental sulfur and acetate can support life of a novel strictly anaerobic haloarchaeon.</title>
        <authorList>
            <person name="Sorokin D.Y."/>
            <person name="Kublanov I.V."/>
            <person name="Gavrilov S.N."/>
            <person name="Rojo D."/>
            <person name="Roman P."/>
            <person name="Golyshin P.N."/>
            <person name="Slepak V.Z."/>
            <person name="Smedile F."/>
            <person name="Ferrer M."/>
            <person name="Messina E."/>
            <person name="La Cono V."/>
            <person name="Yakimov M.M."/>
        </authorList>
    </citation>
    <scope>NUCLEOTIDE SEQUENCE [LARGE SCALE GENOMIC DNA]</scope>
    <source>
        <strain evidence="3 6">HSR2</strain>
    </source>
</reference>
<feature type="domain" description="EamA" evidence="2">
    <location>
        <begin position="3"/>
        <end position="136"/>
    </location>
</feature>
<protein>
    <recommendedName>
        <fullName evidence="2">EamA domain-containing protein</fullName>
    </recommendedName>
</protein>
<reference evidence="4 5" key="3">
    <citation type="journal article" date="2016" name="Stand. Genomic Sci.">
        <title>Complete genome sequence of 'Halanaeroarchaeum sulfurireducens' M27-SA2, a sulfur-reducing and acetate-oxidizing haloarchaeon from the deep-sea hypersaline anoxic lake Medee.</title>
        <authorList>
            <person name="Messina E."/>
            <person name="Sorokin D.Y."/>
            <person name="Kublanov I.V."/>
            <person name="Toshchakov S."/>
            <person name="Lopatina A."/>
            <person name="Arcadi E."/>
            <person name="Smedile F."/>
            <person name="La Spada G."/>
            <person name="La Cono V."/>
            <person name="Yakimov M.M."/>
        </authorList>
    </citation>
    <scope>NUCLEOTIDE SEQUENCE [LARGE SCALE GENOMIC DNA]</scope>
    <source>
        <strain evidence="4 5">M27-SA2</strain>
    </source>
</reference>
<dbReference type="KEGG" id="hsf:HLASA_1470"/>
<evidence type="ECO:0000259" key="2">
    <source>
        <dbReference type="Pfam" id="PF00892"/>
    </source>
</evidence>
<reference evidence="5" key="2">
    <citation type="submission" date="2015-05" db="EMBL/GenBank/DDBJ databases">
        <title>Complete genome sequence of Halanaeroarchaeum sulfurireducens type strain M27-SA2, a sulfate-reducer haloarchaeon from marine anoxic lake Medee.</title>
        <authorList>
            <person name="Messina E."/>
            <person name="Kublanov I.V."/>
            <person name="Toshchakov S."/>
            <person name="Arcadi E."/>
            <person name="La Spada G."/>
            <person name="La Cono V."/>
            <person name="Yakimov M.M."/>
        </authorList>
    </citation>
    <scope>NUCLEOTIDE SEQUENCE [LARGE SCALE GENOMIC DNA]</scope>
    <source>
        <strain evidence="5">M27-SA2</strain>
    </source>
</reference>
<evidence type="ECO:0000313" key="6">
    <source>
        <dbReference type="Proteomes" id="UP000069906"/>
    </source>
</evidence>
<evidence type="ECO:0000313" key="5">
    <source>
        <dbReference type="Proteomes" id="UP000060390"/>
    </source>
</evidence>
<evidence type="ECO:0000313" key="3">
    <source>
        <dbReference type="EMBL" id="AKH97963.1"/>
    </source>
</evidence>
<dbReference type="OrthoDB" id="156473at2157"/>
<sequence length="137" mass="14430">MNYVLWAIVAMVSYSFAFLFIKVALRGLPTFTALPISIVTLMVTATTLSTVFGEWRIPEHTTRHVGFAFVGGLFLASAVLGYFQALSAGPVSIVVPIFGMFLVGGATLGIVFLGEPLTAKKALGIAFGAMAVVLIAT</sequence>
<dbReference type="Proteomes" id="UP000069906">
    <property type="component" value="Chromosome"/>
</dbReference>
<evidence type="ECO:0000256" key="1">
    <source>
        <dbReference type="SAM" id="Phobius"/>
    </source>
</evidence>
<dbReference type="STRING" id="1604004.HLASA_1470"/>
<dbReference type="Proteomes" id="UP000060390">
    <property type="component" value="Chromosome"/>
</dbReference>
<dbReference type="AlphaFoldDB" id="A0A0F7PF62"/>
<gene>
    <name evidence="4" type="ORF">HLASA_1470</name>
    <name evidence="3" type="ORF">HLASF_1483</name>
</gene>
<dbReference type="GO" id="GO:0016020">
    <property type="term" value="C:membrane"/>
    <property type="evidence" value="ECO:0007669"/>
    <property type="project" value="InterPro"/>
</dbReference>
<dbReference type="EMBL" id="CP008874">
    <property type="protein sequence ID" value="AKH97963.1"/>
    <property type="molecule type" value="Genomic_DNA"/>
</dbReference>
<feature type="transmembrane region" description="Helical" evidence="1">
    <location>
        <begin position="6"/>
        <end position="25"/>
    </location>
</feature>
<evidence type="ECO:0000313" key="4">
    <source>
        <dbReference type="EMBL" id="ALG82357.1"/>
    </source>
</evidence>
<dbReference type="RefSeq" id="WP_050048670.1">
    <property type="nucleotide sequence ID" value="NZ_CP008874.1"/>
</dbReference>
<name>A0A0F7PF62_9EURY</name>
<dbReference type="KEGG" id="hsu:HLASF_1483"/>
<feature type="transmembrane region" description="Helical" evidence="1">
    <location>
        <begin position="32"/>
        <end position="52"/>
    </location>
</feature>
<feature type="transmembrane region" description="Helical" evidence="1">
    <location>
        <begin position="90"/>
        <end position="113"/>
    </location>
</feature>
<keyword evidence="1" id="KW-0472">Membrane</keyword>
<keyword evidence="1" id="KW-1133">Transmembrane helix</keyword>
<organism evidence="3 6">
    <name type="scientific">Halanaeroarchaeum sulfurireducens</name>
    <dbReference type="NCBI Taxonomy" id="1604004"/>
    <lineage>
        <taxon>Archaea</taxon>
        <taxon>Methanobacteriati</taxon>
        <taxon>Methanobacteriota</taxon>
        <taxon>Stenosarchaea group</taxon>
        <taxon>Halobacteria</taxon>
        <taxon>Halobacteriales</taxon>
        <taxon>Halobacteriaceae</taxon>
        <taxon>Halanaeroarchaeum</taxon>
    </lineage>
</organism>
<dbReference type="InterPro" id="IPR000620">
    <property type="entry name" value="EamA_dom"/>
</dbReference>
<dbReference type="SUPFAM" id="SSF103481">
    <property type="entry name" value="Multidrug resistance efflux transporter EmrE"/>
    <property type="match status" value="1"/>
</dbReference>
<keyword evidence="1" id="KW-0812">Transmembrane</keyword>
<proteinExistence type="predicted"/>
<dbReference type="InterPro" id="IPR037185">
    <property type="entry name" value="EmrE-like"/>
</dbReference>
<dbReference type="GeneID" id="26010814"/>
<feature type="transmembrane region" description="Helical" evidence="1">
    <location>
        <begin position="64"/>
        <end position="83"/>
    </location>
</feature>
<dbReference type="Pfam" id="PF00892">
    <property type="entry name" value="EamA"/>
    <property type="match status" value="1"/>
</dbReference>